<organism evidence="2">
    <name type="scientific">marine sediment metagenome</name>
    <dbReference type="NCBI Taxonomy" id="412755"/>
    <lineage>
        <taxon>unclassified sequences</taxon>
        <taxon>metagenomes</taxon>
        <taxon>ecological metagenomes</taxon>
    </lineage>
</organism>
<sequence>MGNPFRDEEQFKAWRSRSRAYERFLRDWRDNLKEQWAEGVDVGAYEQKMAQALGDLADLTWEDVTRLYEEPEKETDEENEEGSSSP</sequence>
<evidence type="ECO:0000313" key="2">
    <source>
        <dbReference type="EMBL" id="KKN77972.1"/>
    </source>
</evidence>
<evidence type="ECO:0000256" key="1">
    <source>
        <dbReference type="SAM" id="MobiDB-lite"/>
    </source>
</evidence>
<reference evidence="2" key="1">
    <citation type="journal article" date="2015" name="Nature">
        <title>Complex archaea that bridge the gap between prokaryotes and eukaryotes.</title>
        <authorList>
            <person name="Spang A."/>
            <person name="Saw J.H."/>
            <person name="Jorgensen S.L."/>
            <person name="Zaremba-Niedzwiedzka K."/>
            <person name="Martijn J."/>
            <person name="Lind A.E."/>
            <person name="van Eijk R."/>
            <person name="Schleper C."/>
            <person name="Guy L."/>
            <person name="Ettema T.J."/>
        </authorList>
    </citation>
    <scope>NUCLEOTIDE SEQUENCE</scope>
</reference>
<feature type="region of interest" description="Disordered" evidence="1">
    <location>
        <begin position="66"/>
        <end position="86"/>
    </location>
</feature>
<dbReference type="AlphaFoldDB" id="A0A0F9TSP2"/>
<dbReference type="EMBL" id="LAZR01000271">
    <property type="protein sequence ID" value="KKN77972.1"/>
    <property type="molecule type" value="Genomic_DNA"/>
</dbReference>
<protein>
    <submittedName>
        <fullName evidence="2">Uncharacterized protein</fullName>
    </submittedName>
</protein>
<accession>A0A0F9TSP2</accession>
<feature type="compositionally biased region" description="Acidic residues" evidence="1">
    <location>
        <begin position="71"/>
        <end position="86"/>
    </location>
</feature>
<gene>
    <name evidence="2" type="ORF">LCGC14_0355370</name>
</gene>
<comment type="caution">
    <text evidence="2">The sequence shown here is derived from an EMBL/GenBank/DDBJ whole genome shotgun (WGS) entry which is preliminary data.</text>
</comment>
<name>A0A0F9TSP2_9ZZZZ</name>
<proteinExistence type="predicted"/>